<dbReference type="EC" id="2.7.13.3" evidence="2"/>
<dbReference type="Gene3D" id="2.10.70.100">
    <property type="match status" value="1"/>
</dbReference>
<keyword evidence="6" id="KW-0805">Transcription regulation</keyword>
<dbReference type="Pfam" id="PF15915">
    <property type="entry name" value="BAT"/>
    <property type="match status" value="1"/>
</dbReference>
<feature type="domain" description="PAS" evidence="10">
    <location>
        <begin position="646"/>
        <end position="691"/>
    </location>
</feature>
<dbReference type="Proteomes" id="UP000595001">
    <property type="component" value="Chromosome"/>
</dbReference>
<dbReference type="EMBL" id="CP065856">
    <property type="protein sequence ID" value="QPV64911.1"/>
    <property type="molecule type" value="Genomic_DNA"/>
</dbReference>
<keyword evidence="5" id="KW-0418">Kinase</keyword>
<feature type="domain" description="PAS" evidence="10">
    <location>
        <begin position="522"/>
        <end position="592"/>
    </location>
</feature>
<dbReference type="GO" id="GO:0004673">
    <property type="term" value="F:protein histidine kinase activity"/>
    <property type="evidence" value="ECO:0007669"/>
    <property type="project" value="UniProtKB-EC"/>
</dbReference>
<dbReference type="InterPro" id="IPR007050">
    <property type="entry name" value="HTH_bacterioopsin"/>
</dbReference>
<dbReference type="Pfam" id="PF00989">
    <property type="entry name" value="PAS"/>
    <property type="match status" value="1"/>
</dbReference>
<dbReference type="PANTHER" id="PTHR43304">
    <property type="entry name" value="PHYTOCHROME-LIKE PROTEIN CPH1"/>
    <property type="match status" value="1"/>
</dbReference>
<dbReference type="InterPro" id="IPR013656">
    <property type="entry name" value="PAS_4"/>
</dbReference>
<evidence type="ECO:0000313" key="13">
    <source>
        <dbReference type="Proteomes" id="UP000595001"/>
    </source>
</evidence>
<dbReference type="PROSITE" id="PS50113">
    <property type="entry name" value="PAC"/>
    <property type="match status" value="5"/>
</dbReference>
<accession>A0A7U3WBB6</accession>
<reference evidence="12 13" key="1">
    <citation type="submission" date="2020-12" db="EMBL/GenBank/DDBJ databases">
        <title>Halosimplex halophilum sp. nov. and Halosimplex salinum sp. nov., two new members of the genus Halosimplex.</title>
        <authorList>
            <person name="Cui H.L."/>
        </authorList>
    </citation>
    <scope>NUCLEOTIDE SEQUENCE [LARGE SCALE GENOMIC DNA]</scope>
    <source>
        <strain evidence="12 13">YGH94</strain>
    </source>
</reference>
<dbReference type="SUPFAM" id="SSF55785">
    <property type="entry name" value="PYP-like sensor domain (PAS domain)"/>
    <property type="match status" value="6"/>
</dbReference>
<dbReference type="NCBIfam" id="TIGR00229">
    <property type="entry name" value="sensory_box"/>
    <property type="match status" value="6"/>
</dbReference>
<gene>
    <name evidence="12" type="ORF">I7X12_10010</name>
</gene>
<evidence type="ECO:0000256" key="1">
    <source>
        <dbReference type="ARBA" id="ARBA00000085"/>
    </source>
</evidence>
<dbReference type="SUPFAM" id="SSF55781">
    <property type="entry name" value="GAF domain-like"/>
    <property type="match status" value="2"/>
</dbReference>
<organism evidence="12 13">
    <name type="scientific">Halosimplex litoreum</name>
    <dbReference type="NCBI Taxonomy" id="1198301"/>
    <lineage>
        <taxon>Archaea</taxon>
        <taxon>Methanobacteriati</taxon>
        <taxon>Methanobacteriota</taxon>
        <taxon>Stenosarchaea group</taxon>
        <taxon>Halobacteria</taxon>
        <taxon>Halobacteriales</taxon>
        <taxon>Haloarculaceae</taxon>
        <taxon>Halosimplex</taxon>
    </lineage>
</organism>
<feature type="domain" description="PAS" evidence="10">
    <location>
        <begin position="391"/>
        <end position="452"/>
    </location>
</feature>
<dbReference type="GO" id="GO:0006355">
    <property type="term" value="P:regulation of DNA-templated transcription"/>
    <property type="evidence" value="ECO:0007669"/>
    <property type="project" value="InterPro"/>
</dbReference>
<dbReference type="Pfam" id="PF13426">
    <property type="entry name" value="PAS_9"/>
    <property type="match status" value="2"/>
</dbReference>
<feature type="domain" description="PAC" evidence="11">
    <location>
        <begin position="842"/>
        <end position="895"/>
    </location>
</feature>
<dbReference type="Pfam" id="PF04967">
    <property type="entry name" value="HTH_10"/>
    <property type="match status" value="1"/>
</dbReference>
<dbReference type="InterPro" id="IPR029016">
    <property type="entry name" value="GAF-like_dom_sf"/>
</dbReference>
<dbReference type="InterPro" id="IPR036388">
    <property type="entry name" value="WH-like_DNA-bd_sf"/>
</dbReference>
<dbReference type="CDD" id="cd00130">
    <property type="entry name" value="PAS"/>
    <property type="match status" value="5"/>
</dbReference>
<evidence type="ECO:0000256" key="3">
    <source>
        <dbReference type="ARBA" id="ARBA00022553"/>
    </source>
</evidence>
<evidence type="ECO:0000256" key="7">
    <source>
        <dbReference type="ARBA" id="ARBA00023163"/>
    </source>
</evidence>
<name>A0A7U3WBB6_9EURY</name>
<dbReference type="Gene3D" id="3.30.450.20">
    <property type="entry name" value="PAS domain"/>
    <property type="match status" value="6"/>
</dbReference>
<dbReference type="Pfam" id="PF08447">
    <property type="entry name" value="PAS_3"/>
    <property type="match status" value="1"/>
</dbReference>
<dbReference type="OrthoDB" id="165911at2157"/>
<keyword evidence="3" id="KW-0597">Phosphoprotein</keyword>
<feature type="domain" description="PAC" evidence="11">
    <location>
        <begin position="463"/>
        <end position="514"/>
    </location>
</feature>
<feature type="domain" description="PAS" evidence="10">
    <location>
        <begin position="786"/>
        <end position="841"/>
    </location>
</feature>
<evidence type="ECO:0000256" key="2">
    <source>
        <dbReference type="ARBA" id="ARBA00012438"/>
    </source>
</evidence>
<evidence type="ECO:0000259" key="11">
    <source>
        <dbReference type="PROSITE" id="PS50113"/>
    </source>
</evidence>
<dbReference type="GeneID" id="60588829"/>
<dbReference type="Gene3D" id="3.30.450.40">
    <property type="match status" value="2"/>
</dbReference>
<dbReference type="PANTHER" id="PTHR43304:SF1">
    <property type="entry name" value="PAC DOMAIN-CONTAINING PROTEIN"/>
    <property type="match status" value="1"/>
</dbReference>
<dbReference type="KEGG" id="hlt:I7X12_10010"/>
<feature type="domain" description="PAC" evidence="11">
    <location>
        <begin position="594"/>
        <end position="645"/>
    </location>
</feature>
<evidence type="ECO:0000256" key="8">
    <source>
        <dbReference type="SAM" id="Coils"/>
    </source>
</evidence>
<keyword evidence="4" id="KW-0808">Transferase</keyword>
<dbReference type="InterPro" id="IPR003018">
    <property type="entry name" value="GAF"/>
</dbReference>
<dbReference type="Pfam" id="PF08448">
    <property type="entry name" value="PAS_4"/>
    <property type="match status" value="2"/>
</dbReference>
<feature type="domain" description="PAC" evidence="11">
    <location>
        <begin position="715"/>
        <end position="767"/>
    </location>
</feature>
<protein>
    <recommendedName>
        <fullName evidence="2">histidine kinase</fullName>
        <ecNumber evidence="2">2.7.13.3</ecNumber>
    </recommendedName>
</protein>
<dbReference type="InterPro" id="IPR013655">
    <property type="entry name" value="PAS_fold_3"/>
</dbReference>
<dbReference type="SMART" id="SM00086">
    <property type="entry name" value="PAC"/>
    <property type="match status" value="5"/>
</dbReference>
<evidence type="ECO:0000313" key="12">
    <source>
        <dbReference type="EMBL" id="QPV64911.1"/>
    </source>
</evidence>
<dbReference type="Gene3D" id="1.10.10.10">
    <property type="entry name" value="Winged helix-like DNA-binding domain superfamily/Winged helix DNA-binding domain"/>
    <property type="match status" value="1"/>
</dbReference>
<dbReference type="InterPro" id="IPR031803">
    <property type="entry name" value="BAT_GAF/HTH-assoc"/>
</dbReference>
<dbReference type="PROSITE" id="PS50112">
    <property type="entry name" value="PAS"/>
    <property type="match status" value="5"/>
</dbReference>
<keyword evidence="7" id="KW-0804">Transcription</keyword>
<keyword evidence="8" id="KW-0175">Coiled coil</keyword>
<keyword evidence="9" id="KW-0472">Membrane</keyword>
<evidence type="ECO:0000256" key="6">
    <source>
        <dbReference type="ARBA" id="ARBA00023015"/>
    </source>
</evidence>
<dbReference type="SMART" id="SM00091">
    <property type="entry name" value="PAS"/>
    <property type="match status" value="5"/>
</dbReference>
<dbReference type="InterPro" id="IPR013767">
    <property type="entry name" value="PAS_fold"/>
</dbReference>
<proteinExistence type="predicted"/>
<dbReference type="InterPro" id="IPR000700">
    <property type="entry name" value="PAS-assoc_C"/>
</dbReference>
<keyword evidence="9" id="KW-0812">Transmembrane</keyword>
<evidence type="ECO:0000256" key="4">
    <source>
        <dbReference type="ARBA" id="ARBA00022679"/>
    </source>
</evidence>
<sequence>MDAGSLRDAVTGWGVADRGSTIARGGAGRVPGRPSGVGAVFVAVAVATLAAVTGLVTVDVAPSLRSAGPLAGLLGTGLLGLAVSGDRDDGVAELVADVERVRDGEDVTFETDRADGLGDLAEAVEGLAEDLRECERERSLQERVIESAPVGITVADVTEPDEPLVAVNDRFEALTGYDESECLGRNCRFLQGEDTDEEAVARLRRAVDDEATATVELRNYRADGTEFWNRVRLAPVADDDGEVTHYVGFQEDVTDRVERQAELDRERSLLDSIFDQVPIHLYVKDRDGRYERVSSAYLEAAYDWDPERVVGQTDPELFDDELAAESHADDLRVVETGDPIVGKEEYVPDVEEWNLTTKVPWRGPDGAVRGLFGVSQKITERKQRERDLARYREYTDEILDAIDDVFYVLDADGDVVRWNETLTEVTGYDDAEIDDMQATDFVVEADREAVERGIANIDDLAGVPLEARFETKGGEVIPFEIVASPMENPDGERVVSGIARDITERKAAEERLRDRERRLQEYREYTEDVLDAIDDVFYVFDDTGAIQRWNDTVAEVTGYDDETIAEMHGTDFFPEHAREDVVEAIGSVFEDGEERVDAPVLTSDGEEIPYEFVASMLETPDGDAVLVGIGRDVSERKARERELRATKERMQKFVETSPVGVVATDPEGTITLWNDAMADIFGWSAPETLGEPYPAVPADRDDEIRQRVLAGESFRQVERERIRKDGERIDISLSTAPIRDDQGEVTELVGYVEDITDRKERERELERTKDLLQQAGRIAAIGGWELDLTGSEREMTWTDELYRLHGIAPDTDIDLETAVGFYHPDDRERIRGYFRRAVEVGESYDMEVRLETDESLRWVRAIGEPVRDDDGEVVRVRGSIQDITAQKERELALQSLHEATRDLLGVETDAETAELVVDTAQSVLDVAGVAVYLLDDTANHLDAVACSEGFERLCDAAPVGAGAADSLLWNTYVTGTPTVFDDTGTVAESQVFGSAVSGGLLVPVGDHGVFVVATEDRAVGGSTRQLAETLVATTEAAFDRLASERTLRERDAELAEQNARLRRQIGITDLIRRIDQSLIQAESREAIEAAVCDRLVESDDVAFAWIGGLDAAGERVEPSAWAGEGAEYLDAVDLALGGDEPAARTAAAEAPTVVGNVVDDLQREDWRKAALAREFHSVVSVPLAFEEYFYGVLTVYASEPDDFGDLEREVFAELGENIAHSISAVETQRALHTDQRVELSLSFDAGDDVLGRLARTADCSVAFEGLATDSESETGLFLTTAGASVESVTDALDALVSVGDYRLVGEPAVDGDGADGGADAETSALFEVTVDGDSLPAALVRHGADPRSLRADPDGIEAVVDVSAATEVRAFVEMLGETHPGVELTSRRTVDRSDDRERRAGSAFEALTDRQLEVLRTAYYAGFFEWPRTSTGEDVAEMLDVSQPTVNRHLRVGQQRLLDRLFDEHTVAADAD</sequence>
<feature type="coiled-coil region" evidence="8">
    <location>
        <begin position="117"/>
        <end position="144"/>
    </location>
</feature>
<feature type="domain" description="PAS" evidence="10">
    <location>
        <begin position="137"/>
        <end position="210"/>
    </location>
</feature>
<comment type="catalytic activity">
    <reaction evidence="1">
        <text>ATP + protein L-histidine = ADP + protein N-phospho-L-histidine.</text>
        <dbReference type="EC" id="2.7.13.3"/>
    </reaction>
</comment>
<evidence type="ECO:0000256" key="5">
    <source>
        <dbReference type="ARBA" id="ARBA00022777"/>
    </source>
</evidence>
<dbReference type="InterPro" id="IPR052162">
    <property type="entry name" value="Sensor_kinase/Photoreceptor"/>
</dbReference>
<evidence type="ECO:0000259" key="10">
    <source>
        <dbReference type="PROSITE" id="PS50112"/>
    </source>
</evidence>
<dbReference type="InterPro" id="IPR000014">
    <property type="entry name" value="PAS"/>
</dbReference>
<dbReference type="Pfam" id="PF13185">
    <property type="entry name" value="GAF_2"/>
    <property type="match status" value="1"/>
</dbReference>
<evidence type="ECO:0000256" key="9">
    <source>
        <dbReference type="SAM" id="Phobius"/>
    </source>
</evidence>
<dbReference type="InterPro" id="IPR001610">
    <property type="entry name" value="PAC"/>
</dbReference>
<keyword evidence="13" id="KW-1185">Reference proteome</keyword>
<feature type="domain" description="PAC" evidence="11">
    <location>
        <begin position="213"/>
        <end position="265"/>
    </location>
</feature>
<dbReference type="InterPro" id="IPR035965">
    <property type="entry name" value="PAS-like_dom_sf"/>
</dbReference>
<keyword evidence="9" id="KW-1133">Transmembrane helix</keyword>
<feature type="transmembrane region" description="Helical" evidence="9">
    <location>
        <begin position="37"/>
        <end position="56"/>
    </location>
</feature>
<dbReference type="RefSeq" id="WP_198063670.1">
    <property type="nucleotide sequence ID" value="NZ_CP065856.1"/>
</dbReference>